<organism evidence="2 3">
    <name type="scientific">Effrenium voratum</name>
    <dbReference type="NCBI Taxonomy" id="2562239"/>
    <lineage>
        <taxon>Eukaryota</taxon>
        <taxon>Sar</taxon>
        <taxon>Alveolata</taxon>
        <taxon>Dinophyceae</taxon>
        <taxon>Suessiales</taxon>
        <taxon>Symbiodiniaceae</taxon>
        <taxon>Effrenium</taxon>
    </lineage>
</organism>
<dbReference type="PROSITE" id="PS50097">
    <property type="entry name" value="BTB"/>
    <property type="match status" value="1"/>
</dbReference>
<dbReference type="SUPFAM" id="SSF54695">
    <property type="entry name" value="POZ domain"/>
    <property type="match status" value="1"/>
</dbReference>
<feature type="domain" description="BTB" evidence="1">
    <location>
        <begin position="182"/>
        <end position="239"/>
    </location>
</feature>
<protein>
    <recommendedName>
        <fullName evidence="1">BTB domain-containing protein</fullName>
    </recommendedName>
</protein>
<gene>
    <name evidence="2" type="ORF">EVOR1521_LOCUS19226</name>
</gene>
<dbReference type="EMBL" id="CAUJNA010002891">
    <property type="protein sequence ID" value="CAJ1394608.1"/>
    <property type="molecule type" value="Genomic_DNA"/>
</dbReference>
<dbReference type="InterPro" id="IPR011333">
    <property type="entry name" value="SKP1/BTB/POZ_sf"/>
</dbReference>
<dbReference type="Proteomes" id="UP001178507">
    <property type="component" value="Unassembled WGS sequence"/>
</dbReference>
<proteinExistence type="predicted"/>
<name>A0AA36IV92_9DINO</name>
<dbReference type="CDD" id="cd18186">
    <property type="entry name" value="BTB_POZ_ZBTB_KLHL-like"/>
    <property type="match status" value="1"/>
</dbReference>
<evidence type="ECO:0000313" key="2">
    <source>
        <dbReference type="EMBL" id="CAJ1394608.1"/>
    </source>
</evidence>
<dbReference type="Pfam" id="PF00651">
    <property type="entry name" value="BTB"/>
    <property type="match status" value="1"/>
</dbReference>
<reference evidence="2" key="1">
    <citation type="submission" date="2023-08" db="EMBL/GenBank/DDBJ databases">
        <authorList>
            <person name="Chen Y."/>
            <person name="Shah S."/>
            <person name="Dougan E. K."/>
            <person name="Thang M."/>
            <person name="Chan C."/>
        </authorList>
    </citation>
    <scope>NUCLEOTIDE SEQUENCE</scope>
</reference>
<dbReference type="Gene3D" id="3.30.710.10">
    <property type="entry name" value="Potassium Channel Kv1.1, Chain A"/>
    <property type="match status" value="1"/>
</dbReference>
<dbReference type="AlphaFoldDB" id="A0AA36IV92"/>
<keyword evidence="3" id="KW-1185">Reference proteome</keyword>
<accession>A0AA36IV92</accession>
<dbReference type="InterPro" id="IPR000210">
    <property type="entry name" value="BTB/POZ_dom"/>
</dbReference>
<evidence type="ECO:0000259" key="1">
    <source>
        <dbReference type="PROSITE" id="PS50097"/>
    </source>
</evidence>
<comment type="caution">
    <text evidence="2">The sequence shown here is derived from an EMBL/GenBank/DDBJ whole genome shotgun (WGS) entry which is preliminary data.</text>
</comment>
<sequence>MSETEPTLSINFKLPLHSEDQYLEGQHVDSPASTLWNYCVLLKVYPRGFGFTSQEPGVAAKLVFVPIYTDSEDTLNNALCGKVDELVIGDVRYRITIRYLNETEVRKGFHLRLRCKKCSDCFTLKQALCKAEALLSPKAYTPGECLHCTVDLWCDPRSLGYEPNKRRRLDFGKDLWQDMKFTDMTMRAGDDGRELPCHRAVLARSSAVFDCMLSAKMVEGIEQRIVIRNARDHGDFNEF</sequence>
<evidence type="ECO:0000313" key="3">
    <source>
        <dbReference type="Proteomes" id="UP001178507"/>
    </source>
</evidence>